<name>A0A0F8Z2Q1_9ZZZZ</name>
<evidence type="ECO:0000313" key="2">
    <source>
        <dbReference type="EMBL" id="KKK87933.1"/>
    </source>
</evidence>
<feature type="non-terminal residue" evidence="2">
    <location>
        <position position="1"/>
    </location>
</feature>
<keyword evidence="1" id="KW-0472">Membrane</keyword>
<proteinExistence type="predicted"/>
<comment type="caution">
    <text evidence="2">The sequence shown here is derived from an EMBL/GenBank/DDBJ whole genome shotgun (WGS) entry which is preliminary data.</text>
</comment>
<sequence length="36" mass="3908">ASAHHIMNILYGFINAAVVGLLRRRRAKGQRFGVGG</sequence>
<dbReference type="AlphaFoldDB" id="A0A0F8Z2Q1"/>
<evidence type="ECO:0000256" key="1">
    <source>
        <dbReference type="SAM" id="Phobius"/>
    </source>
</evidence>
<dbReference type="EMBL" id="LAZR01050182">
    <property type="protein sequence ID" value="KKK87933.1"/>
    <property type="molecule type" value="Genomic_DNA"/>
</dbReference>
<accession>A0A0F8Z2Q1</accession>
<reference evidence="2" key="1">
    <citation type="journal article" date="2015" name="Nature">
        <title>Complex archaea that bridge the gap between prokaryotes and eukaryotes.</title>
        <authorList>
            <person name="Spang A."/>
            <person name="Saw J.H."/>
            <person name="Jorgensen S.L."/>
            <person name="Zaremba-Niedzwiedzka K."/>
            <person name="Martijn J."/>
            <person name="Lind A.E."/>
            <person name="van Eijk R."/>
            <person name="Schleper C."/>
            <person name="Guy L."/>
            <person name="Ettema T.J."/>
        </authorList>
    </citation>
    <scope>NUCLEOTIDE SEQUENCE</scope>
</reference>
<organism evidence="2">
    <name type="scientific">marine sediment metagenome</name>
    <dbReference type="NCBI Taxonomy" id="412755"/>
    <lineage>
        <taxon>unclassified sequences</taxon>
        <taxon>metagenomes</taxon>
        <taxon>ecological metagenomes</taxon>
    </lineage>
</organism>
<keyword evidence="1" id="KW-1133">Transmembrane helix</keyword>
<feature type="transmembrane region" description="Helical" evidence="1">
    <location>
        <begin position="6"/>
        <end position="22"/>
    </location>
</feature>
<keyword evidence="1" id="KW-0812">Transmembrane</keyword>
<protein>
    <submittedName>
        <fullName evidence="2">Uncharacterized protein</fullName>
    </submittedName>
</protein>
<gene>
    <name evidence="2" type="ORF">LCGC14_2748300</name>
</gene>